<proteinExistence type="predicted"/>
<gene>
    <name evidence="1" type="ORF">KP001_02125</name>
</gene>
<dbReference type="InterPro" id="IPR018743">
    <property type="entry name" value="DUF2292"/>
</dbReference>
<dbReference type="RefSeq" id="WP_217287948.1">
    <property type="nucleotide sequence ID" value="NZ_CP077683.1"/>
</dbReference>
<evidence type="ECO:0000313" key="2">
    <source>
        <dbReference type="Proteomes" id="UP000683559"/>
    </source>
</evidence>
<dbReference type="Proteomes" id="UP000683559">
    <property type="component" value="Chromosome"/>
</dbReference>
<evidence type="ECO:0000313" key="1">
    <source>
        <dbReference type="EMBL" id="QXE91363.1"/>
    </source>
</evidence>
<dbReference type="Pfam" id="PF10055">
    <property type="entry name" value="DUF2292"/>
    <property type="match status" value="1"/>
</dbReference>
<accession>A0ABX8LHZ8</accession>
<sequence length="60" mass="6760">MSAQSPDPWNPELEQIIRDLLVSLRFGTLTLVVQDGRVIQVDRSEKYRLNKPGHIDGSGI</sequence>
<protein>
    <submittedName>
        <fullName evidence="1">YezD family protein</fullName>
    </submittedName>
</protein>
<reference evidence="1 2" key="1">
    <citation type="submission" date="2021-06" db="EMBL/GenBank/DDBJ databases">
        <title>Gemonas diversity in paddy soil.</title>
        <authorList>
            <person name="Liu G."/>
        </authorList>
    </citation>
    <scope>NUCLEOTIDE SEQUENCE [LARGE SCALE GENOMIC DNA]</scope>
    <source>
        <strain evidence="1 2">RG2</strain>
    </source>
</reference>
<keyword evidence="2" id="KW-1185">Reference proteome</keyword>
<dbReference type="EMBL" id="CP077683">
    <property type="protein sequence ID" value="QXE91363.1"/>
    <property type="molecule type" value="Genomic_DNA"/>
</dbReference>
<organism evidence="1 2">
    <name type="scientific">Geomonas subterranea</name>
    <dbReference type="NCBI Taxonomy" id="2847989"/>
    <lineage>
        <taxon>Bacteria</taxon>
        <taxon>Pseudomonadati</taxon>
        <taxon>Thermodesulfobacteriota</taxon>
        <taxon>Desulfuromonadia</taxon>
        <taxon>Geobacterales</taxon>
        <taxon>Geobacteraceae</taxon>
        <taxon>Geomonas</taxon>
    </lineage>
</organism>
<name>A0ABX8LHZ8_9BACT</name>